<keyword evidence="3 9" id="KW-0813">Transport</keyword>
<protein>
    <recommendedName>
        <fullName evidence="9">Transport permease protein</fullName>
    </recommendedName>
</protein>
<proteinExistence type="inferred from homology"/>
<organism evidence="11 12">
    <name type="scientific">Candidatus Eisenbergiella merdavium</name>
    <dbReference type="NCBI Taxonomy" id="2838551"/>
    <lineage>
        <taxon>Bacteria</taxon>
        <taxon>Bacillati</taxon>
        <taxon>Bacillota</taxon>
        <taxon>Clostridia</taxon>
        <taxon>Lachnospirales</taxon>
        <taxon>Lachnospiraceae</taxon>
        <taxon>Eisenbergiella</taxon>
    </lineage>
</organism>
<dbReference type="AlphaFoldDB" id="A0A9D2NJ09"/>
<evidence type="ECO:0000313" key="12">
    <source>
        <dbReference type="Proteomes" id="UP000823891"/>
    </source>
</evidence>
<evidence type="ECO:0000256" key="3">
    <source>
        <dbReference type="ARBA" id="ARBA00022448"/>
    </source>
</evidence>
<keyword evidence="8 9" id="KW-0472">Membrane</keyword>
<dbReference type="GO" id="GO:0140359">
    <property type="term" value="F:ABC-type transporter activity"/>
    <property type="evidence" value="ECO:0007669"/>
    <property type="project" value="InterPro"/>
</dbReference>
<comment type="similarity">
    <text evidence="2 9">Belongs to the ABC-2 integral membrane protein family.</text>
</comment>
<evidence type="ECO:0000256" key="6">
    <source>
        <dbReference type="ARBA" id="ARBA00022692"/>
    </source>
</evidence>
<comment type="subcellular location">
    <subcellularLocation>
        <location evidence="1">Cell inner membrane</location>
        <topology evidence="1">Multi-pass membrane protein</topology>
    </subcellularLocation>
    <subcellularLocation>
        <location evidence="9">Cell membrane</location>
        <topology evidence="9">Multi-pass membrane protein</topology>
    </subcellularLocation>
</comment>
<evidence type="ECO:0000313" key="11">
    <source>
        <dbReference type="EMBL" id="HJC25610.1"/>
    </source>
</evidence>
<comment type="caution">
    <text evidence="11">The sequence shown here is derived from an EMBL/GenBank/DDBJ whole genome shotgun (WGS) entry which is preliminary data.</text>
</comment>
<dbReference type="GO" id="GO:0015920">
    <property type="term" value="P:lipopolysaccharide transport"/>
    <property type="evidence" value="ECO:0007669"/>
    <property type="project" value="TreeGrafter"/>
</dbReference>
<evidence type="ECO:0000256" key="2">
    <source>
        <dbReference type="ARBA" id="ARBA00007783"/>
    </source>
</evidence>
<feature type="transmembrane region" description="Helical" evidence="9">
    <location>
        <begin position="110"/>
        <end position="130"/>
    </location>
</feature>
<keyword evidence="6 9" id="KW-0812">Transmembrane</keyword>
<dbReference type="GO" id="GO:0043190">
    <property type="term" value="C:ATP-binding cassette (ABC) transporter complex"/>
    <property type="evidence" value="ECO:0007669"/>
    <property type="project" value="InterPro"/>
</dbReference>
<feature type="transmembrane region" description="Helical" evidence="9">
    <location>
        <begin position="29"/>
        <end position="56"/>
    </location>
</feature>
<dbReference type="Proteomes" id="UP000823891">
    <property type="component" value="Unassembled WGS sequence"/>
</dbReference>
<evidence type="ECO:0000256" key="1">
    <source>
        <dbReference type="ARBA" id="ARBA00004429"/>
    </source>
</evidence>
<accession>A0A9D2NJ09</accession>
<dbReference type="PROSITE" id="PS51012">
    <property type="entry name" value="ABC_TM2"/>
    <property type="match status" value="1"/>
</dbReference>
<feature type="transmembrane region" description="Helical" evidence="9">
    <location>
        <begin position="229"/>
        <end position="250"/>
    </location>
</feature>
<name>A0A9D2NJ09_9FIRM</name>
<feature type="domain" description="ABC transmembrane type-2" evidence="10">
    <location>
        <begin position="31"/>
        <end position="250"/>
    </location>
</feature>
<reference evidence="11" key="1">
    <citation type="journal article" date="2021" name="PeerJ">
        <title>Extensive microbial diversity within the chicken gut microbiome revealed by metagenomics and culture.</title>
        <authorList>
            <person name="Gilroy R."/>
            <person name="Ravi A."/>
            <person name="Getino M."/>
            <person name="Pursley I."/>
            <person name="Horton D.L."/>
            <person name="Alikhan N.F."/>
            <person name="Baker D."/>
            <person name="Gharbi K."/>
            <person name="Hall N."/>
            <person name="Watson M."/>
            <person name="Adriaenssens E.M."/>
            <person name="Foster-Nyarko E."/>
            <person name="Jarju S."/>
            <person name="Secka A."/>
            <person name="Antonio M."/>
            <person name="Oren A."/>
            <person name="Chaudhuri R.R."/>
            <person name="La Ragione R."/>
            <person name="Hildebrand F."/>
            <person name="Pallen M.J."/>
        </authorList>
    </citation>
    <scope>NUCLEOTIDE SEQUENCE</scope>
    <source>
        <strain evidence="11">USAMLcec2-132</strain>
    </source>
</reference>
<evidence type="ECO:0000256" key="4">
    <source>
        <dbReference type="ARBA" id="ARBA00022475"/>
    </source>
</evidence>
<dbReference type="PANTHER" id="PTHR30413:SF8">
    <property type="entry name" value="TRANSPORT PERMEASE PROTEIN"/>
    <property type="match status" value="1"/>
</dbReference>
<dbReference type="InterPro" id="IPR013525">
    <property type="entry name" value="ABC2_TM"/>
</dbReference>
<feature type="transmembrane region" description="Helical" evidence="9">
    <location>
        <begin position="172"/>
        <end position="189"/>
    </location>
</feature>
<feature type="transmembrane region" description="Helical" evidence="9">
    <location>
        <begin position="62"/>
        <end position="89"/>
    </location>
</feature>
<evidence type="ECO:0000256" key="8">
    <source>
        <dbReference type="ARBA" id="ARBA00023136"/>
    </source>
</evidence>
<evidence type="ECO:0000256" key="9">
    <source>
        <dbReference type="RuleBase" id="RU361157"/>
    </source>
</evidence>
<keyword evidence="5" id="KW-0997">Cell inner membrane</keyword>
<dbReference type="InterPro" id="IPR047817">
    <property type="entry name" value="ABC2_TM_bact-type"/>
</dbReference>
<dbReference type="PANTHER" id="PTHR30413">
    <property type="entry name" value="INNER MEMBRANE TRANSPORT PERMEASE"/>
    <property type="match status" value="1"/>
</dbReference>
<evidence type="ECO:0000256" key="7">
    <source>
        <dbReference type="ARBA" id="ARBA00022989"/>
    </source>
</evidence>
<keyword evidence="4 9" id="KW-1003">Cell membrane</keyword>
<dbReference type="PRINTS" id="PR00164">
    <property type="entry name" value="ABC2TRNSPORT"/>
</dbReference>
<reference evidence="11" key="2">
    <citation type="submission" date="2021-04" db="EMBL/GenBank/DDBJ databases">
        <authorList>
            <person name="Gilroy R."/>
        </authorList>
    </citation>
    <scope>NUCLEOTIDE SEQUENCE</scope>
    <source>
        <strain evidence="11">USAMLcec2-132</strain>
    </source>
</reference>
<feature type="transmembrane region" description="Helical" evidence="9">
    <location>
        <begin position="150"/>
        <end position="167"/>
    </location>
</feature>
<dbReference type="EMBL" id="DWWS01000069">
    <property type="protein sequence ID" value="HJC25610.1"/>
    <property type="molecule type" value="Genomic_DNA"/>
</dbReference>
<dbReference type="InterPro" id="IPR000412">
    <property type="entry name" value="ABC_2_transport"/>
</dbReference>
<sequence>MKLLKEIWTYREMIYSLVRRDIRGRYKGSILGVLWMLVDPLCQLIIYTIVFSFILPSGIDKFYLFLFVALVPWIFFNQCMSGGSTIILANQDMIKKIYFPREIIPISYTISNLINMLLSFIAVFVVVIVSRIPVSLSCLAYLPLVILDEFFLSLGIVLITCGINVYFRDVQYILNVISLGWMYLTPILYPRTLIPEQYRHFFYFNPLTVIIESYRDILYYGQIPDLRKLFLSLLCSLGIMMIGFWCFGYLKKRFAEEL</sequence>
<keyword evidence="7 9" id="KW-1133">Transmembrane helix</keyword>
<gene>
    <name evidence="11" type="ORF">H9761_18265</name>
</gene>
<evidence type="ECO:0000256" key="5">
    <source>
        <dbReference type="ARBA" id="ARBA00022519"/>
    </source>
</evidence>
<dbReference type="Pfam" id="PF01061">
    <property type="entry name" value="ABC2_membrane"/>
    <property type="match status" value="1"/>
</dbReference>
<evidence type="ECO:0000259" key="10">
    <source>
        <dbReference type="PROSITE" id="PS51012"/>
    </source>
</evidence>